<dbReference type="Proteomes" id="UP000585836">
    <property type="component" value="Unassembled WGS sequence"/>
</dbReference>
<feature type="domain" description="PepSY" evidence="1">
    <location>
        <begin position="167"/>
        <end position="226"/>
    </location>
</feature>
<gene>
    <name evidence="2" type="ORF">FHS34_002424</name>
</gene>
<dbReference type="EMBL" id="JACHJK010000003">
    <property type="protein sequence ID" value="MBB5926968.1"/>
    <property type="molecule type" value="Genomic_DNA"/>
</dbReference>
<evidence type="ECO:0000313" key="2">
    <source>
        <dbReference type="EMBL" id="MBB5926968.1"/>
    </source>
</evidence>
<feature type="domain" description="PepSY" evidence="1">
    <location>
        <begin position="88"/>
        <end position="140"/>
    </location>
</feature>
<sequence>MVTESNTTASKRSGLLISRGAALLSAAATAGALLTGCGTDTDGAAAKTGAAEAARIAAASPSRSVNVPRLSEDQAERKVFIPKAKTDYEKALQAAVGAVPKSEPVSIKLKGRVDRPRWKAEVATADGAAHTVRVDAVSGKAGKARAETDQDSDDKRELADWLKKATVTAQQAAQTATDKTKGTVTAVELEDSDGGTPIWSVDVVTTDDWNKTTFDIDATNRKIIREHVDRD</sequence>
<reference evidence="2 3" key="1">
    <citation type="submission" date="2020-08" db="EMBL/GenBank/DDBJ databases">
        <title>Genomic Encyclopedia of Type Strains, Phase III (KMG-III): the genomes of soil and plant-associated and newly described type strains.</title>
        <authorList>
            <person name="Whitman W."/>
        </authorList>
    </citation>
    <scope>NUCLEOTIDE SEQUENCE [LARGE SCALE GENOMIC DNA]</scope>
    <source>
        <strain evidence="2 3">CECT 3313</strain>
    </source>
</reference>
<proteinExistence type="predicted"/>
<evidence type="ECO:0000259" key="1">
    <source>
        <dbReference type="Pfam" id="PF03413"/>
    </source>
</evidence>
<protein>
    <submittedName>
        <fullName evidence="2">Putative membrane protein YkoI</fullName>
    </submittedName>
</protein>
<name>A0A7W9PT60_9ACTN</name>
<dbReference type="RefSeq" id="WP_184964010.1">
    <property type="nucleotide sequence ID" value="NZ_BAAAWF010000087.1"/>
</dbReference>
<dbReference type="Pfam" id="PF03413">
    <property type="entry name" value="PepSY"/>
    <property type="match status" value="2"/>
</dbReference>
<dbReference type="AlphaFoldDB" id="A0A7W9PT60"/>
<organism evidence="2 3">
    <name type="scientific">Streptomyces echinatus</name>
    <dbReference type="NCBI Taxonomy" id="67293"/>
    <lineage>
        <taxon>Bacteria</taxon>
        <taxon>Bacillati</taxon>
        <taxon>Actinomycetota</taxon>
        <taxon>Actinomycetes</taxon>
        <taxon>Kitasatosporales</taxon>
        <taxon>Streptomycetaceae</taxon>
        <taxon>Streptomyces</taxon>
    </lineage>
</organism>
<dbReference type="Gene3D" id="3.10.450.40">
    <property type="match status" value="2"/>
</dbReference>
<accession>A0A7W9PT60</accession>
<comment type="caution">
    <text evidence="2">The sequence shown here is derived from an EMBL/GenBank/DDBJ whole genome shotgun (WGS) entry which is preliminary data.</text>
</comment>
<keyword evidence="3" id="KW-1185">Reference proteome</keyword>
<evidence type="ECO:0000313" key="3">
    <source>
        <dbReference type="Proteomes" id="UP000585836"/>
    </source>
</evidence>
<dbReference type="InterPro" id="IPR025711">
    <property type="entry name" value="PepSY"/>
</dbReference>